<feature type="domain" description="Aminoacyl-transfer RNA synthetases class-II family profile" evidence="14">
    <location>
        <begin position="247"/>
        <end position="544"/>
    </location>
</feature>
<dbReference type="SUPFAM" id="SSF81271">
    <property type="entry name" value="TGS-like"/>
    <property type="match status" value="1"/>
</dbReference>
<dbReference type="InterPro" id="IPR006195">
    <property type="entry name" value="aa-tRNA-synth_II"/>
</dbReference>
<dbReference type="SUPFAM" id="SSF55186">
    <property type="entry name" value="ThrRS/AlaRS common domain"/>
    <property type="match status" value="1"/>
</dbReference>
<keyword evidence="8 13" id="KW-0067">ATP-binding</keyword>
<evidence type="ECO:0000256" key="9">
    <source>
        <dbReference type="ARBA" id="ARBA00022884"/>
    </source>
</evidence>
<dbReference type="FunFam" id="3.30.930.10:FF:000002">
    <property type="entry name" value="Threonine--tRNA ligase"/>
    <property type="match status" value="1"/>
</dbReference>
<name>A0A2T5JWK7_9RHOB</name>
<dbReference type="Pfam" id="PF02824">
    <property type="entry name" value="TGS"/>
    <property type="match status" value="1"/>
</dbReference>
<feature type="binding site" evidence="13">
    <location>
        <position position="344"/>
    </location>
    <ligand>
        <name>Zn(2+)</name>
        <dbReference type="ChEBI" id="CHEBI:29105"/>
        <note>catalytic</note>
    </ligand>
</feature>
<comment type="subcellular location">
    <subcellularLocation>
        <location evidence="13">Cytoplasm</location>
    </subcellularLocation>
</comment>
<dbReference type="SUPFAM" id="SSF55681">
    <property type="entry name" value="Class II aaRS and biotin synthetases"/>
    <property type="match status" value="1"/>
</dbReference>
<comment type="similarity">
    <text evidence="1 13">Belongs to the class-II aminoacyl-tRNA synthetase family.</text>
</comment>
<dbReference type="InterPro" id="IPR012947">
    <property type="entry name" value="tRNA_SAD"/>
</dbReference>
<comment type="subunit">
    <text evidence="13">Homodimer.</text>
</comment>
<dbReference type="Gene3D" id="3.30.54.20">
    <property type="match status" value="1"/>
</dbReference>
<dbReference type="InterPro" id="IPR045864">
    <property type="entry name" value="aa-tRNA-synth_II/BPL/LPL"/>
</dbReference>
<comment type="cofactor">
    <cofactor evidence="13">
        <name>Zn(2+)</name>
        <dbReference type="ChEBI" id="CHEBI:29105"/>
    </cofactor>
    <text evidence="13">Binds 1 zinc ion per subunit.</text>
</comment>
<dbReference type="Pfam" id="PF03129">
    <property type="entry name" value="HGTP_anticodon"/>
    <property type="match status" value="1"/>
</dbReference>
<keyword evidence="16" id="KW-0378">Hydrolase</keyword>
<dbReference type="EMBL" id="QAOT01000016">
    <property type="protein sequence ID" value="PTR14551.1"/>
    <property type="molecule type" value="Genomic_DNA"/>
</dbReference>
<dbReference type="InterPro" id="IPR036621">
    <property type="entry name" value="Anticodon-bd_dom_sf"/>
</dbReference>
<keyword evidence="9 13" id="KW-0694">RNA-binding</keyword>
<dbReference type="CDD" id="cd00860">
    <property type="entry name" value="ThrRS_anticodon"/>
    <property type="match status" value="1"/>
</dbReference>
<organism evidence="16 17">
    <name type="scientific">Cereibacter azotoformans</name>
    <dbReference type="NCBI Taxonomy" id="43057"/>
    <lineage>
        <taxon>Bacteria</taxon>
        <taxon>Pseudomonadati</taxon>
        <taxon>Pseudomonadota</taxon>
        <taxon>Alphaproteobacteria</taxon>
        <taxon>Rhodobacterales</taxon>
        <taxon>Paracoccaceae</taxon>
        <taxon>Cereibacter</taxon>
    </lineage>
</organism>
<dbReference type="InterPro" id="IPR047246">
    <property type="entry name" value="ThrRS_anticodon"/>
</dbReference>
<dbReference type="PRINTS" id="PR01047">
    <property type="entry name" value="TRNASYNTHTHR"/>
</dbReference>
<dbReference type="InterPro" id="IPR018163">
    <property type="entry name" value="Thr/Ala-tRNA-synth_IIc_edit"/>
</dbReference>
<dbReference type="SUPFAM" id="SSF52954">
    <property type="entry name" value="Class II aaRS ABD-related"/>
    <property type="match status" value="1"/>
</dbReference>
<dbReference type="PANTHER" id="PTHR11451:SF44">
    <property type="entry name" value="THREONINE--TRNA LIGASE, CHLOROPLASTIC_MITOCHONDRIAL 2"/>
    <property type="match status" value="1"/>
</dbReference>
<dbReference type="Gene3D" id="3.40.50.800">
    <property type="entry name" value="Anticodon-binding domain"/>
    <property type="match status" value="1"/>
</dbReference>
<comment type="catalytic activity">
    <reaction evidence="12 13">
        <text>tRNA(Thr) + L-threonine + ATP = L-threonyl-tRNA(Thr) + AMP + diphosphate + H(+)</text>
        <dbReference type="Rhea" id="RHEA:24624"/>
        <dbReference type="Rhea" id="RHEA-COMP:9670"/>
        <dbReference type="Rhea" id="RHEA-COMP:9704"/>
        <dbReference type="ChEBI" id="CHEBI:15378"/>
        <dbReference type="ChEBI" id="CHEBI:30616"/>
        <dbReference type="ChEBI" id="CHEBI:33019"/>
        <dbReference type="ChEBI" id="CHEBI:57926"/>
        <dbReference type="ChEBI" id="CHEBI:78442"/>
        <dbReference type="ChEBI" id="CHEBI:78534"/>
        <dbReference type="ChEBI" id="CHEBI:456215"/>
        <dbReference type="EC" id="6.1.1.3"/>
    </reaction>
</comment>
<dbReference type="HAMAP" id="MF_00184">
    <property type="entry name" value="Thr_tRNA_synth"/>
    <property type="match status" value="1"/>
</dbReference>
<evidence type="ECO:0000256" key="6">
    <source>
        <dbReference type="ARBA" id="ARBA00022741"/>
    </source>
</evidence>
<evidence type="ECO:0000313" key="17">
    <source>
        <dbReference type="Proteomes" id="UP000244060"/>
    </source>
</evidence>
<dbReference type="InterPro" id="IPR004154">
    <property type="entry name" value="Anticodon-bd"/>
</dbReference>
<dbReference type="NCBIfam" id="TIGR00418">
    <property type="entry name" value="thrS"/>
    <property type="match status" value="1"/>
</dbReference>
<evidence type="ECO:0000256" key="12">
    <source>
        <dbReference type="ARBA" id="ARBA00049515"/>
    </source>
</evidence>
<feature type="binding site" evidence="13">
    <location>
        <position position="395"/>
    </location>
    <ligand>
        <name>Zn(2+)</name>
        <dbReference type="ChEBI" id="CHEBI:29105"/>
        <note>catalytic</note>
    </ligand>
</feature>
<dbReference type="InterPro" id="IPR033728">
    <property type="entry name" value="ThrRS_core"/>
</dbReference>
<dbReference type="OrthoDB" id="9802304at2"/>
<dbReference type="GO" id="GO:0005737">
    <property type="term" value="C:cytoplasm"/>
    <property type="evidence" value="ECO:0007669"/>
    <property type="project" value="UniProtKB-SubCell"/>
</dbReference>
<evidence type="ECO:0000259" key="14">
    <source>
        <dbReference type="PROSITE" id="PS50862"/>
    </source>
</evidence>
<dbReference type="InterPro" id="IPR012675">
    <property type="entry name" value="Beta-grasp_dom_sf"/>
</dbReference>
<proteinExistence type="inferred from homology"/>
<dbReference type="AlphaFoldDB" id="A0A2T5JWK7"/>
<comment type="caution">
    <text evidence="16">The sequence shown here is derived from an EMBL/GenBank/DDBJ whole genome shotgun (WGS) entry which is preliminary data.</text>
</comment>
<feature type="binding site" evidence="13">
    <location>
        <position position="521"/>
    </location>
    <ligand>
        <name>Zn(2+)</name>
        <dbReference type="ChEBI" id="CHEBI:29105"/>
        <note>catalytic</note>
    </ligand>
</feature>
<dbReference type="Pfam" id="PF07973">
    <property type="entry name" value="tRNA_SAD"/>
    <property type="match status" value="1"/>
</dbReference>
<dbReference type="PANTHER" id="PTHR11451">
    <property type="entry name" value="THREONINE-TRNA LIGASE"/>
    <property type="match status" value="1"/>
</dbReference>
<dbReference type="GO" id="GO:0006435">
    <property type="term" value="P:threonyl-tRNA aminoacylation"/>
    <property type="evidence" value="ECO:0007669"/>
    <property type="project" value="UniProtKB-UniRule"/>
</dbReference>
<dbReference type="SMART" id="SM00863">
    <property type="entry name" value="tRNA_SAD"/>
    <property type="match status" value="1"/>
</dbReference>
<keyword evidence="2 13" id="KW-0963">Cytoplasm</keyword>
<dbReference type="CDD" id="cd00771">
    <property type="entry name" value="ThrRS_core"/>
    <property type="match status" value="1"/>
</dbReference>
<keyword evidence="4 13" id="KW-0436">Ligase</keyword>
<evidence type="ECO:0000256" key="11">
    <source>
        <dbReference type="ARBA" id="ARBA00023146"/>
    </source>
</evidence>
<evidence type="ECO:0000256" key="1">
    <source>
        <dbReference type="ARBA" id="ARBA00008226"/>
    </source>
</evidence>
<gene>
    <name evidence="13" type="primary">thrS</name>
    <name evidence="16" type="ORF">C8J28_11622</name>
</gene>
<keyword evidence="11 13" id="KW-0030">Aminoacyl-tRNA synthetase</keyword>
<dbReference type="InterPro" id="IPR002320">
    <property type="entry name" value="Thr-tRNA-ligase_IIa"/>
</dbReference>
<accession>A0A2T5JWK7</accession>
<evidence type="ECO:0000256" key="5">
    <source>
        <dbReference type="ARBA" id="ARBA00022723"/>
    </source>
</evidence>
<keyword evidence="6 13" id="KW-0547">Nucleotide-binding</keyword>
<comment type="caution">
    <text evidence="13">Lacks conserved residue(s) required for the propagation of feature annotation.</text>
</comment>
<evidence type="ECO:0000256" key="10">
    <source>
        <dbReference type="ARBA" id="ARBA00022917"/>
    </source>
</evidence>
<dbReference type="FunFam" id="3.40.50.800:FF:000001">
    <property type="entry name" value="Threonine--tRNA ligase"/>
    <property type="match status" value="1"/>
</dbReference>
<evidence type="ECO:0000256" key="7">
    <source>
        <dbReference type="ARBA" id="ARBA00022833"/>
    </source>
</evidence>
<evidence type="ECO:0000256" key="2">
    <source>
        <dbReference type="ARBA" id="ARBA00022490"/>
    </source>
</evidence>
<keyword evidence="7 13" id="KW-0862">Zinc</keyword>
<protein>
    <recommendedName>
        <fullName evidence="13">Threonine--tRNA ligase</fullName>
        <ecNumber evidence="13">6.1.1.3</ecNumber>
    </recommendedName>
    <alternativeName>
        <fullName evidence="13">Threonyl-tRNA synthetase</fullName>
        <shortName evidence="13">ThrRS</shortName>
    </alternativeName>
</protein>
<dbReference type="GO" id="GO:0016787">
    <property type="term" value="F:hydrolase activity"/>
    <property type="evidence" value="ECO:0007669"/>
    <property type="project" value="UniProtKB-KW"/>
</dbReference>
<keyword evidence="5 13" id="KW-0479">Metal-binding</keyword>
<dbReference type="GO" id="GO:0004829">
    <property type="term" value="F:threonine-tRNA ligase activity"/>
    <property type="evidence" value="ECO:0007669"/>
    <property type="project" value="UniProtKB-UniRule"/>
</dbReference>
<dbReference type="CDD" id="cd01667">
    <property type="entry name" value="TGS_ThrRS"/>
    <property type="match status" value="1"/>
</dbReference>
<dbReference type="InterPro" id="IPR002314">
    <property type="entry name" value="aa-tRNA-synt_IIb"/>
</dbReference>
<sequence>MAQISLTFPDGNAREFPAGITPAEVAASISTSLGKKAISASVDGRHYDLQWPIEADAKIAIHTMADEAQALELIRHDLAHIMARAVQELWPDVKVTIGPVVANGWYYDFDREETFTPEDLGAIEKRMKEIINARDAVRTETWDRDRAIAHYEARGENFKVELVQAIPADQQIRMYWHGNWQDLCRGPHLQHTGQVPADAFKLMSVAGAYWRGDSNNKQLQRIYGVAFKTRDELKAYLHMLEEAAKRDHRKLGKEMELFHLQEEAPGMVFWHPNGWQIYRTLEDYMRGRLRQAGYKEIRTPQVVDRKLWEASGHWEAYKENMFLVEVEEEHAKEKRINALKPMNCPCHVQVYNQGLKSYRDLPLRLAEFGSCHRYESSGSMHGLMRVRGFVQDDAHIFCTEDQIEGECAAFIELLSSVYKDLGFDSFEIKLSTRPEVRIGSDEAWDKVETALENAIKKVGAAYEIDPGEGAFYGPKLDFKLTDAIGRKWQCGTFQVDPNLPTRLGAEYIGEDGAKHRPYMLHRAILGSFERFIGILIENYAGKLPFWLAPRQVVVASIVSDADAYVAEVVAALRARGVRAEADTRNEKINYKVREHSVGKVPVILAIGMQEVEGRTVSVRRLGETRTESAPLDQVVERLATDARIPG</sequence>
<evidence type="ECO:0000256" key="3">
    <source>
        <dbReference type="ARBA" id="ARBA00022555"/>
    </source>
</evidence>
<keyword evidence="17" id="KW-1185">Reference proteome</keyword>
<dbReference type="InterPro" id="IPR012676">
    <property type="entry name" value="TGS-like"/>
</dbReference>
<evidence type="ECO:0000259" key="15">
    <source>
        <dbReference type="PROSITE" id="PS51880"/>
    </source>
</evidence>
<dbReference type="Proteomes" id="UP000244060">
    <property type="component" value="Unassembled WGS sequence"/>
</dbReference>
<evidence type="ECO:0000313" key="16">
    <source>
        <dbReference type="EMBL" id="PTR14551.1"/>
    </source>
</evidence>
<dbReference type="Gene3D" id="3.10.20.30">
    <property type="match status" value="1"/>
</dbReference>
<dbReference type="Pfam" id="PF00587">
    <property type="entry name" value="tRNA-synt_2b"/>
    <property type="match status" value="1"/>
</dbReference>
<feature type="domain" description="TGS" evidence="15">
    <location>
        <begin position="1"/>
        <end position="63"/>
    </location>
</feature>
<dbReference type="PROSITE" id="PS51880">
    <property type="entry name" value="TGS"/>
    <property type="match status" value="1"/>
</dbReference>
<dbReference type="Gene3D" id="3.30.930.10">
    <property type="entry name" value="Bira Bifunctional Protein, Domain 2"/>
    <property type="match status" value="1"/>
</dbReference>
<evidence type="ECO:0000256" key="4">
    <source>
        <dbReference type="ARBA" id="ARBA00022598"/>
    </source>
</evidence>
<dbReference type="GO" id="GO:0046872">
    <property type="term" value="F:metal ion binding"/>
    <property type="evidence" value="ECO:0007669"/>
    <property type="project" value="UniProtKB-KW"/>
</dbReference>
<reference evidence="16 17" key="1">
    <citation type="submission" date="2018-04" db="EMBL/GenBank/DDBJ databases">
        <title>Genomic Encyclopedia of Type Strains, Phase III (KMG-III): the genomes of soil and plant-associated and newly described type strains.</title>
        <authorList>
            <person name="Whitman W."/>
        </authorList>
    </citation>
    <scope>NUCLEOTIDE SEQUENCE [LARGE SCALE GENOMIC DNA]</scope>
    <source>
        <strain evidence="16 17">KA25</strain>
    </source>
</reference>
<keyword evidence="10 13" id="KW-0648">Protein biosynthesis</keyword>
<evidence type="ECO:0000256" key="8">
    <source>
        <dbReference type="ARBA" id="ARBA00022840"/>
    </source>
</evidence>
<dbReference type="EC" id="6.1.1.3" evidence="13"/>
<dbReference type="GO" id="GO:0000049">
    <property type="term" value="F:tRNA binding"/>
    <property type="evidence" value="ECO:0007669"/>
    <property type="project" value="UniProtKB-KW"/>
</dbReference>
<dbReference type="PROSITE" id="PS50862">
    <property type="entry name" value="AA_TRNA_LIGASE_II"/>
    <property type="match status" value="1"/>
</dbReference>
<dbReference type="RefSeq" id="WP_108221669.1">
    <property type="nucleotide sequence ID" value="NZ_CP090021.1"/>
</dbReference>
<dbReference type="InterPro" id="IPR004095">
    <property type="entry name" value="TGS"/>
</dbReference>
<dbReference type="Gene3D" id="3.30.980.10">
    <property type="entry name" value="Threonyl-trna Synthetase, Chain A, domain 2"/>
    <property type="match status" value="1"/>
</dbReference>
<evidence type="ECO:0000256" key="13">
    <source>
        <dbReference type="HAMAP-Rule" id="MF_00184"/>
    </source>
</evidence>
<dbReference type="GO" id="GO:0005524">
    <property type="term" value="F:ATP binding"/>
    <property type="evidence" value="ECO:0007669"/>
    <property type="project" value="UniProtKB-UniRule"/>
</dbReference>
<keyword evidence="3 13" id="KW-0820">tRNA-binding</keyword>